<dbReference type="GO" id="GO:0006355">
    <property type="term" value="P:regulation of DNA-templated transcription"/>
    <property type="evidence" value="ECO:0007669"/>
    <property type="project" value="InterPro"/>
</dbReference>
<keyword evidence="3" id="KW-1185">Reference proteome</keyword>
<evidence type="ECO:0000259" key="1">
    <source>
        <dbReference type="PROSITE" id="PS50043"/>
    </source>
</evidence>
<name>A0A5M3WLC9_9ACTN</name>
<evidence type="ECO:0000313" key="3">
    <source>
        <dbReference type="Proteomes" id="UP000331127"/>
    </source>
</evidence>
<dbReference type="PANTHER" id="PTHR47691">
    <property type="entry name" value="REGULATOR-RELATED"/>
    <property type="match status" value="1"/>
</dbReference>
<dbReference type="GO" id="GO:0003677">
    <property type="term" value="F:DNA binding"/>
    <property type="evidence" value="ECO:0007669"/>
    <property type="project" value="InterPro"/>
</dbReference>
<dbReference type="Gene3D" id="1.10.10.10">
    <property type="entry name" value="Winged helix-like DNA-binding domain superfamily/Winged helix DNA-binding domain"/>
    <property type="match status" value="1"/>
</dbReference>
<dbReference type="InterPro" id="IPR016032">
    <property type="entry name" value="Sig_transdc_resp-reg_C-effctor"/>
</dbReference>
<dbReference type="Pfam" id="PF25872">
    <property type="entry name" value="HTH_77"/>
    <property type="match status" value="1"/>
</dbReference>
<sequence>MAMAARSVLSGVLPVETTSFVGRRHEEKLLRDLLDTTRLVTLTGVGGVGKTRLALQTARSMESHLADGVRLADLSAVTDPRLVPQTVAVALGISEESATGAQPTVLARPLLLVMDNCEHLLDACAELAATLLAASANLRILATSRQPLGLAGEYTFVLSPLEAPAITATSPQECAKFDAVALFVDRASAAVTDFRLTEWNAAQIARLCAELDGLPLAIELAAVRLRALSIDQILDRLDERYRLLTGGSRVAHPRQHTMRALMDWSFDLCSPEEQLLWARLPVFAASFELEAVEHICADEILPREHILDLVTALVDKSILTRKGYHDGAVRYRLLETIREYGRMKPTGYHDEKDAQRRHRDYYLALAERGEIDWMESWGTRRGDRARHEQPNFRLALEFCLSHPGEAEDGLRMAVSLWVQWRAMGLLTEGRRWFDRLLAVADRPSPVRAKALWVNAWLATLQADLAAATVLLAEAEEFGEGSVPDHVAEIRGLGALLRRDHALAARLLETALAGHQRRGDHASAVLTLHRLAQTALAAGDAGRAHELAARCIAEGGVSTSWAAVHAQWILGLATWRLGDPAAAAALEHDTARRCWAHGDLLGVTLAVQALAWIAAATGEPARAARLLGAAGRVWRDVHAAFPFLTTFQEECAAQATAALSEDGFQAAFAAGSALSDAEMIEEALKETPEPARDDDRGRTLLTRREQQIAHLVADGLSNPDIARELFISARTAETHVQNILTKLGFRSRAQIAGWVVGQRSVRETAGSP</sequence>
<dbReference type="InterPro" id="IPR000792">
    <property type="entry name" value="Tscrpt_reg_LuxR_C"/>
</dbReference>
<dbReference type="CDD" id="cd06170">
    <property type="entry name" value="LuxR_C_like"/>
    <property type="match status" value="1"/>
</dbReference>
<dbReference type="EMBL" id="BLAE01000015">
    <property type="protein sequence ID" value="GES09456.1"/>
    <property type="molecule type" value="Genomic_DNA"/>
</dbReference>
<dbReference type="PRINTS" id="PR00364">
    <property type="entry name" value="DISEASERSIST"/>
</dbReference>
<dbReference type="Gene3D" id="3.40.50.300">
    <property type="entry name" value="P-loop containing nucleotide triphosphate hydrolases"/>
    <property type="match status" value="1"/>
</dbReference>
<dbReference type="Pfam" id="PF00196">
    <property type="entry name" value="GerE"/>
    <property type="match status" value="1"/>
</dbReference>
<dbReference type="InterPro" id="IPR036388">
    <property type="entry name" value="WH-like_DNA-bd_sf"/>
</dbReference>
<dbReference type="InterPro" id="IPR058852">
    <property type="entry name" value="HTH_77"/>
</dbReference>
<dbReference type="PANTHER" id="PTHR47691:SF3">
    <property type="entry name" value="HTH-TYPE TRANSCRIPTIONAL REGULATOR RV0890C-RELATED"/>
    <property type="match status" value="1"/>
</dbReference>
<reference evidence="2 3" key="1">
    <citation type="submission" date="2019-10" db="EMBL/GenBank/DDBJ databases">
        <title>Whole genome shotgun sequence of Acrocarpospora macrocephala NBRC 16266.</title>
        <authorList>
            <person name="Ichikawa N."/>
            <person name="Kimura A."/>
            <person name="Kitahashi Y."/>
            <person name="Komaki H."/>
            <person name="Oguchi A."/>
        </authorList>
    </citation>
    <scope>NUCLEOTIDE SEQUENCE [LARGE SCALE GENOMIC DNA]</scope>
    <source>
        <strain evidence="2 3">NBRC 16266</strain>
    </source>
</reference>
<evidence type="ECO:0000313" key="2">
    <source>
        <dbReference type="EMBL" id="GES09456.1"/>
    </source>
</evidence>
<dbReference type="OrthoDB" id="3194665at2"/>
<dbReference type="PROSITE" id="PS50043">
    <property type="entry name" value="HTH_LUXR_2"/>
    <property type="match status" value="1"/>
</dbReference>
<gene>
    <name evidence="2" type="ORF">Amac_030520</name>
</gene>
<dbReference type="AlphaFoldDB" id="A0A5M3WLC9"/>
<feature type="domain" description="HTH luxR-type" evidence="1">
    <location>
        <begin position="693"/>
        <end position="758"/>
    </location>
</feature>
<accession>A0A5M3WLC9</accession>
<comment type="caution">
    <text evidence="2">The sequence shown here is derived from an EMBL/GenBank/DDBJ whole genome shotgun (WGS) entry which is preliminary data.</text>
</comment>
<dbReference type="InterPro" id="IPR027417">
    <property type="entry name" value="P-loop_NTPase"/>
</dbReference>
<dbReference type="SUPFAM" id="SSF52540">
    <property type="entry name" value="P-loop containing nucleoside triphosphate hydrolases"/>
    <property type="match status" value="1"/>
</dbReference>
<dbReference type="Proteomes" id="UP000331127">
    <property type="component" value="Unassembled WGS sequence"/>
</dbReference>
<dbReference type="SMART" id="SM00421">
    <property type="entry name" value="HTH_LUXR"/>
    <property type="match status" value="1"/>
</dbReference>
<proteinExistence type="predicted"/>
<organism evidence="2 3">
    <name type="scientific">Acrocarpospora macrocephala</name>
    <dbReference type="NCBI Taxonomy" id="150177"/>
    <lineage>
        <taxon>Bacteria</taxon>
        <taxon>Bacillati</taxon>
        <taxon>Actinomycetota</taxon>
        <taxon>Actinomycetes</taxon>
        <taxon>Streptosporangiales</taxon>
        <taxon>Streptosporangiaceae</taxon>
        <taxon>Acrocarpospora</taxon>
    </lineage>
</organism>
<dbReference type="PRINTS" id="PR00038">
    <property type="entry name" value="HTHLUXR"/>
</dbReference>
<dbReference type="SUPFAM" id="SSF46894">
    <property type="entry name" value="C-terminal effector domain of the bipartite response regulators"/>
    <property type="match status" value="1"/>
</dbReference>
<protein>
    <submittedName>
        <fullName evidence="2">LuxR family transcriptional regulator</fullName>
    </submittedName>
</protein>